<organism evidence="1 2">
    <name type="scientific">Candidatus Jettenia ecosi</name>
    <dbReference type="NCBI Taxonomy" id="2494326"/>
    <lineage>
        <taxon>Bacteria</taxon>
        <taxon>Pseudomonadati</taxon>
        <taxon>Planctomycetota</taxon>
        <taxon>Candidatus Brocadiia</taxon>
        <taxon>Candidatus Brocadiales</taxon>
        <taxon>Candidatus Brocadiaceae</taxon>
        <taxon>Candidatus Jettenia</taxon>
    </lineage>
</organism>
<evidence type="ECO:0000313" key="2">
    <source>
        <dbReference type="Proteomes" id="UP000319783"/>
    </source>
</evidence>
<dbReference type="Proteomes" id="UP000319783">
    <property type="component" value="Unassembled WGS sequence"/>
</dbReference>
<proteinExistence type="predicted"/>
<comment type="caution">
    <text evidence="1">The sequence shown here is derived from an EMBL/GenBank/DDBJ whole genome shotgun (WGS) entry which is preliminary data.</text>
</comment>
<reference evidence="1 2" key="1">
    <citation type="submission" date="2019-04" db="EMBL/GenBank/DDBJ databases">
        <title>Genome of a novel bacterium Candidatus Jettenia ecosi reconstructed from metagenome of an anammox bioreactor.</title>
        <authorList>
            <person name="Mardanov A.V."/>
            <person name="Beletsky A.V."/>
            <person name="Ravin N.V."/>
            <person name="Botchkova E.A."/>
            <person name="Litti Y.V."/>
            <person name="Nozhevnikova A.N."/>
        </authorList>
    </citation>
    <scope>NUCLEOTIDE SEQUENCE [LARGE SCALE GENOMIC DNA]</scope>
    <source>
        <strain evidence="1">J2</strain>
    </source>
</reference>
<accession>A0A533QEH1</accession>
<dbReference type="EMBL" id="SULG01000009">
    <property type="protein sequence ID" value="TLD42979.1"/>
    <property type="molecule type" value="Genomic_DNA"/>
</dbReference>
<evidence type="ECO:0000313" key="1">
    <source>
        <dbReference type="EMBL" id="TLD42979.1"/>
    </source>
</evidence>
<sequence>MEGGHNHETYRYCRAFETGRDKGKNAIVRKSSTISTMAGDL</sequence>
<gene>
    <name evidence="1" type="ORF">JETT_0662</name>
</gene>
<protein>
    <submittedName>
        <fullName evidence="1">Uncharacterized protein</fullName>
    </submittedName>
</protein>
<name>A0A533QEH1_9BACT</name>
<dbReference type="AlphaFoldDB" id="A0A533QEH1"/>